<dbReference type="GO" id="GO:0047444">
    <property type="term" value="F:N-acylneuraminate-9-phosphate synthase activity"/>
    <property type="evidence" value="ECO:0007669"/>
    <property type="project" value="TreeGrafter"/>
</dbReference>
<dbReference type="CDD" id="cd11615">
    <property type="entry name" value="SAF_NeuB_like"/>
    <property type="match status" value="1"/>
</dbReference>
<dbReference type="PROSITE" id="PS50844">
    <property type="entry name" value="AFP_LIKE"/>
    <property type="match status" value="1"/>
</dbReference>
<dbReference type="Gene3D" id="3.20.20.70">
    <property type="entry name" value="Aldolase class I"/>
    <property type="match status" value="1"/>
</dbReference>
<feature type="domain" description="AFP-like" evidence="1">
    <location>
        <begin position="307"/>
        <end position="358"/>
    </location>
</feature>
<dbReference type="EC" id="2.5.1.56" evidence="2"/>
<dbReference type="Pfam" id="PF08666">
    <property type="entry name" value="SAF"/>
    <property type="match status" value="1"/>
</dbReference>
<dbReference type="InterPro" id="IPR013974">
    <property type="entry name" value="SAF"/>
</dbReference>
<gene>
    <name evidence="2" type="ORF">MNBD_GAMMA12-2424</name>
</gene>
<accession>A0A3B0Y5Y1</accession>
<keyword evidence="2" id="KW-0808">Transferase</keyword>
<dbReference type="Gene3D" id="3.90.1210.10">
    <property type="entry name" value="Antifreeze-like/N-acetylneuraminic acid synthase C-terminal domain"/>
    <property type="match status" value="1"/>
</dbReference>
<dbReference type="Pfam" id="PF03102">
    <property type="entry name" value="NeuB"/>
    <property type="match status" value="1"/>
</dbReference>
<dbReference type="GO" id="GO:0016051">
    <property type="term" value="P:carbohydrate biosynthetic process"/>
    <property type="evidence" value="ECO:0007669"/>
    <property type="project" value="InterPro"/>
</dbReference>
<dbReference type="GO" id="GO:0050462">
    <property type="term" value="F:N-acetylneuraminate synthase activity"/>
    <property type="evidence" value="ECO:0007669"/>
    <property type="project" value="UniProtKB-EC"/>
</dbReference>
<dbReference type="InterPro" id="IPR057736">
    <property type="entry name" value="SAF_PseI/NeuA/NeuB"/>
</dbReference>
<proteinExistence type="predicted"/>
<dbReference type="InterPro" id="IPR036732">
    <property type="entry name" value="AFP_Neu5c_C_sf"/>
</dbReference>
<organism evidence="2">
    <name type="scientific">hydrothermal vent metagenome</name>
    <dbReference type="NCBI Taxonomy" id="652676"/>
    <lineage>
        <taxon>unclassified sequences</taxon>
        <taxon>metagenomes</taxon>
        <taxon>ecological metagenomes</taxon>
    </lineage>
</organism>
<evidence type="ECO:0000313" key="2">
    <source>
        <dbReference type="EMBL" id="VAW70947.1"/>
    </source>
</evidence>
<dbReference type="InterPro" id="IPR051690">
    <property type="entry name" value="PseI-like"/>
</dbReference>
<dbReference type="InterPro" id="IPR013785">
    <property type="entry name" value="Aldolase_TIM"/>
</dbReference>
<dbReference type="PANTHER" id="PTHR42966:SF1">
    <property type="entry name" value="SIALIC ACID SYNTHASE"/>
    <property type="match status" value="1"/>
</dbReference>
<dbReference type="InterPro" id="IPR013132">
    <property type="entry name" value="PseI/NeuA/B-like_N"/>
</dbReference>
<dbReference type="PANTHER" id="PTHR42966">
    <property type="entry name" value="N-ACETYLNEURAMINATE SYNTHASE"/>
    <property type="match status" value="1"/>
</dbReference>
<dbReference type="AlphaFoldDB" id="A0A3B0Y5Y1"/>
<dbReference type="NCBIfam" id="TIGR03569">
    <property type="entry name" value="NeuB_NnaB"/>
    <property type="match status" value="1"/>
</dbReference>
<reference evidence="2" key="1">
    <citation type="submission" date="2018-06" db="EMBL/GenBank/DDBJ databases">
        <authorList>
            <person name="Zhirakovskaya E."/>
        </authorList>
    </citation>
    <scope>NUCLEOTIDE SEQUENCE</scope>
</reference>
<protein>
    <submittedName>
        <fullName evidence="2">N-acetylneuraminate synthase</fullName>
        <ecNumber evidence="2">2.5.1.56</ecNumber>
    </submittedName>
</protein>
<dbReference type="EMBL" id="UOFL01000004">
    <property type="protein sequence ID" value="VAW70947.1"/>
    <property type="molecule type" value="Genomic_DNA"/>
</dbReference>
<dbReference type="InterPro" id="IPR020007">
    <property type="entry name" value="NeuB/NeuA"/>
</dbReference>
<name>A0A3B0Y5Y1_9ZZZZ</name>
<dbReference type="InterPro" id="IPR006190">
    <property type="entry name" value="SAF_AFP_Neu5Ac"/>
</dbReference>
<dbReference type="SUPFAM" id="SSF51269">
    <property type="entry name" value="AFP III-like domain"/>
    <property type="match status" value="1"/>
</dbReference>
<dbReference type="SUPFAM" id="SSF51569">
    <property type="entry name" value="Aldolase"/>
    <property type="match status" value="1"/>
</dbReference>
<evidence type="ECO:0000259" key="1">
    <source>
        <dbReference type="PROSITE" id="PS50844"/>
    </source>
</evidence>
<sequence length="358" mass="39347">MNSSVFIIAEAGVNHNGNNDFVFRLIDAAVAAGADAIKFQTFKTDNMVTKKAEKAGYQKETSGQNESQYEMLKKLELSYEIHYELKEYCIKNGIHFLSTAFDFESLKFLVNDLAMSTLKISSGEITNGPLLLAHAETKLNLIISTGMATIDEIRDALSVIAYGLIESKKSPSSAAFRDAFNSDIGQQALIEKVTLLHCTTEYPAPIGDINLNAMRTLHDTFGLKVGYSDHSEGITVPIAATSLGAVLIEKHFTLDKSLPGPDHKASLNPDELCNMVTAIRQAEKAMGSGRKEPAASEMENRDIARKSLIAAKEIKQGELFTFENLTIKRPGTGISPMSYWDILGNKSTHSYEKEELIR</sequence>